<protein>
    <recommendedName>
        <fullName evidence="3">Phr family secreted Rap phosphatase inhibitor</fullName>
    </recommendedName>
</protein>
<dbReference type="Proteomes" id="UP001596022">
    <property type="component" value="Unassembled WGS sequence"/>
</dbReference>
<comment type="caution">
    <text evidence="1">The sequence shown here is derived from an EMBL/GenBank/DDBJ whole genome shotgun (WGS) entry which is preliminary data.</text>
</comment>
<dbReference type="PROSITE" id="PS51257">
    <property type="entry name" value="PROKAR_LIPOPROTEIN"/>
    <property type="match status" value="1"/>
</dbReference>
<accession>A0ABV9GT38</accession>
<evidence type="ECO:0008006" key="3">
    <source>
        <dbReference type="Google" id="ProtNLM"/>
    </source>
</evidence>
<organism evidence="1 2">
    <name type="scientific">Camelliibacillus cellulosilyticus</name>
    <dbReference type="NCBI Taxonomy" id="2174486"/>
    <lineage>
        <taxon>Bacteria</taxon>
        <taxon>Bacillati</taxon>
        <taxon>Bacillota</taxon>
        <taxon>Bacilli</taxon>
        <taxon>Bacillales</taxon>
        <taxon>Sporolactobacillaceae</taxon>
        <taxon>Camelliibacillus</taxon>
    </lineage>
</organism>
<dbReference type="RefSeq" id="WP_376846897.1">
    <property type="nucleotide sequence ID" value="NZ_JBHSFW010000012.1"/>
</dbReference>
<keyword evidence="2" id="KW-1185">Reference proteome</keyword>
<gene>
    <name evidence="1" type="ORF">ACFO4N_13920</name>
</gene>
<evidence type="ECO:0000313" key="1">
    <source>
        <dbReference type="EMBL" id="MFC4619805.1"/>
    </source>
</evidence>
<proteinExistence type="predicted"/>
<name>A0ABV9GT38_9BACL</name>
<evidence type="ECO:0000313" key="2">
    <source>
        <dbReference type="Proteomes" id="UP001596022"/>
    </source>
</evidence>
<dbReference type="EMBL" id="JBHSFW010000012">
    <property type="protein sequence ID" value="MFC4619805.1"/>
    <property type="molecule type" value="Genomic_DNA"/>
</dbReference>
<sequence>MKKHLIKGTLVAVTVAFGIGCFGLFSAQHNVSYNADKPYIIPNSIHHDIM</sequence>
<reference evidence="2" key="1">
    <citation type="journal article" date="2019" name="Int. J. Syst. Evol. Microbiol.">
        <title>The Global Catalogue of Microorganisms (GCM) 10K type strain sequencing project: providing services to taxonomists for standard genome sequencing and annotation.</title>
        <authorList>
            <consortium name="The Broad Institute Genomics Platform"/>
            <consortium name="The Broad Institute Genome Sequencing Center for Infectious Disease"/>
            <person name="Wu L."/>
            <person name="Ma J."/>
        </authorList>
    </citation>
    <scope>NUCLEOTIDE SEQUENCE [LARGE SCALE GENOMIC DNA]</scope>
    <source>
        <strain evidence="2">CGMCC 1.16306</strain>
    </source>
</reference>